<keyword evidence="6 8" id="KW-0472">Membrane</keyword>
<dbReference type="InterPro" id="IPR027417">
    <property type="entry name" value="P-loop_NTPase"/>
</dbReference>
<feature type="transmembrane region" description="Helical" evidence="8">
    <location>
        <begin position="23"/>
        <end position="44"/>
    </location>
</feature>
<keyword evidence="3" id="KW-1003">Cell membrane</keyword>
<protein>
    <recommendedName>
        <fullName evidence="9">Polysaccharide chain length determinant N-terminal domain-containing protein</fullName>
    </recommendedName>
</protein>
<comment type="caution">
    <text evidence="10">The sequence shown here is derived from an EMBL/GenBank/DDBJ whole genome shotgun (WGS) entry which is preliminary data.</text>
</comment>
<dbReference type="Pfam" id="PF02706">
    <property type="entry name" value="Wzz"/>
    <property type="match status" value="1"/>
</dbReference>
<proteinExistence type="inferred from homology"/>
<evidence type="ECO:0000259" key="9">
    <source>
        <dbReference type="Pfam" id="PF02706"/>
    </source>
</evidence>
<keyword evidence="4 8" id="KW-0812">Transmembrane</keyword>
<sequence>MDATATGGSRELADYLAMLKRRWWVVVAAAALGVAVAAMLVVVMPKTYSAFAVVNVTPTKLDSGSQSGKQQDINLQTEAQRVRSYDVAERVARDLHTKETPTALSASVSVNVPNDSTVIYITVNASTAADARDRAHAFAQAYLDDRRDSATTVLMTQMTALQRQINSLSKQLRTMTDKVQKNLVVAQMQALNNKASDLRVTAANVDPGEIITDARLPTSPSDPSLTRYLPSGLVGGLLLGVVLAILLDRTDKRVRTAHDIERVLDLPVLVDIPAKRGREGLGLLPARSRTGQSFHELSHVLTATLGHGNHVLLVTGAAPGRGGSFVAANLAAALARTGSDVLLVCADLGSSVAGELLGLPEGPGLSEVLLGWAEPREVIRKNHGAPTLSAITVGANSELAAELLQREQMDRLIGSLREDYRFTVIEAPSTELGADAQALADLADAALMVVEIPLARYAQIRDGVRRIDRMGAAVMGAVVLPVQDDKVAPPPSRPLPARTPPPLRERPVVPPPKQNKYEAIEDAPTVLDMVAVSDEGAPPPKGRRHRPEPLPPASGEEAARPQAPTRSTGQPRSDLARSVDPARSAEAAPRTDGAESARPAPADNSAAETAANPKVTWT</sequence>
<comment type="subcellular location">
    <subcellularLocation>
        <location evidence="1">Cell membrane</location>
        <topology evidence="1">Multi-pass membrane protein</topology>
    </subcellularLocation>
</comment>
<gene>
    <name evidence="10" type="ORF">GCM10023195_34160</name>
</gene>
<dbReference type="InterPro" id="IPR003856">
    <property type="entry name" value="LPS_length_determ_N"/>
</dbReference>
<evidence type="ECO:0000256" key="2">
    <source>
        <dbReference type="ARBA" id="ARBA00006683"/>
    </source>
</evidence>
<dbReference type="PANTHER" id="PTHR32309">
    <property type="entry name" value="TYROSINE-PROTEIN KINASE"/>
    <property type="match status" value="1"/>
</dbReference>
<feature type="region of interest" description="Disordered" evidence="7">
    <location>
        <begin position="484"/>
        <end position="618"/>
    </location>
</feature>
<dbReference type="RefSeq" id="WP_345354585.1">
    <property type="nucleotide sequence ID" value="NZ_BAABHJ010000008.1"/>
</dbReference>
<organism evidence="10 11">
    <name type="scientific">Actinoallomurus liliacearum</name>
    <dbReference type="NCBI Taxonomy" id="1080073"/>
    <lineage>
        <taxon>Bacteria</taxon>
        <taxon>Bacillati</taxon>
        <taxon>Actinomycetota</taxon>
        <taxon>Actinomycetes</taxon>
        <taxon>Streptosporangiales</taxon>
        <taxon>Thermomonosporaceae</taxon>
        <taxon>Actinoallomurus</taxon>
    </lineage>
</organism>
<evidence type="ECO:0000256" key="4">
    <source>
        <dbReference type="ARBA" id="ARBA00022692"/>
    </source>
</evidence>
<feature type="compositionally biased region" description="Pro residues" evidence="7">
    <location>
        <begin position="488"/>
        <end position="513"/>
    </location>
</feature>
<evidence type="ECO:0000256" key="6">
    <source>
        <dbReference type="ARBA" id="ARBA00023136"/>
    </source>
</evidence>
<feature type="domain" description="Polysaccharide chain length determinant N-terminal" evidence="9">
    <location>
        <begin position="12"/>
        <end position="95"/>
    </location>
</feature>
<dbReference type="InterPro" id="IPR050445">
    <property type="entry name" value="Bact_polysacc_biosynth/exp"/>
</dbReference>
<name>A0ABP8TLP9_9ACTN</name>
<keyword evidence="11" id="KW-1185">Reference proteome</keyword>
<reference evidence="11" key="1">
    <citation type="journal article" date="2019" name="Int. J. Syst. Evol. Microbiol.">
        <title>The Global Catalogue of Microorganisms (GCM) 10K type strain sequencing project: providing services to taxonomists for standard genome sequencing and annotation.</title>
        <authorList>
            <consortium name="The Broad Institute Genomics Platform"/>
            <consortium name="The Broad Institute Genome Sequencing Center for Infectious Disease"/>
            <person name="Wu L."/>
            <person name="Ma J."/>
        </authorList>
    </citation>
    <scope>NUCLEOTIDE SEQUENCE [LARGE SCALE GENOMIC DNA]</scope>
    <source>
        <strain evidence="11">JCM 17938</strain>
    </source>
</reference>
<dbReference type="Proteomes" id="UP001500212">
    <property type="component" value="Unassembled WGS sequence"/>
</dbReference>
<evidence type="ECO:0000313" key="10">
    <source>
        <dbReference type="EMBL" id="GAA4608663.1"/>
    </source>
</evidence>
<evidence type="ECO:0000256" key="3">
    <source>
        <dbReference type="ARBA" id="ARBA00022475"/>
    </source>
</evidence>
<accession>A0ABP8TLP9</accession>
<evidence type="ECO:0000256" key="7">
    <source>
        <dbReference type="SAM" id="MobiDB-lite"/>
    </source>
</evidence>
<comment type="similarity">
    <text evidence="2">Belongs to the CpsC/CapA family.</text>
</comment>
<dbReference type="EMBL" id="BAABHJ010000008">
    <property type="protein sequence ID" value="GAA4608663.1"/>
    <property type="molecule type" value="Genomic_DNA"/>
</dbReference>
<dbReference type="PANTHER" id="PTHR32309:SF13">
    <property type="entry name" value="FERRIC ENTEROBACTIN TRANSPORT PROTEIN FEPE"/>
    <property type="match status" value="1"/>
</dbReference>
<evidence type="ECO:0000256" key="8">
    <source>
        <dbReference type="SAM" id="Phobius"/>
    </source>
</evidence>
<evidence type="ECO:0000256" key="5">
    <source>
        <dbReference type="ARBA" id="ARBA00022989"/>
    </source>
</evidence>
<evidence type="ECO:0000256" key="1">
    <source>
        <dbReference type="ARBA" id="ARBA00004651"/>
    </source>
</evidence>
<dbReference type="SUPFAM" id="SSF52540">
    <property type="entry name" value="P-loop containing nucleoside triphosphate hydrolases"/>
    <property type="match status" value="1"/>
</dbReference>
<keyword evidence="5 8" id="KW-1133">Transmembrane helix</keyword>
<evidence type="ECO:0000313" key="11">
    <source>
        <dbReference type="Proteomes" id="UP001500212"/>
    </source>
</evidence>
<dbReference type="Gene3D" id="3.40.50.300">
    <property type="entry name" value="P-loop containing nucleotide triphosphate hydrolases"/>
    <property type="match status" value="1"/>
</dbReference>